<feature type="domain" description="TGS" evidence="8">
    <location>
        <begin position="74"/>
        <end position="120"/>
    </location>
</feature>
<dbReference type="Pfam" id="PF02824">
    <property type="entry name" value="TGS"/>
    <property type="match status" value="1"/>
</dbReference>
<comment type="subcellular location">
    <subcellularLocation>
        <location evidence="1">Mitochondrion</location>
    </subcellularLocation>
</comment>
<evidence type="ECO:0000256" key="6">
    <source>
        <dbReference type="ARBA" id="ARBA00071662"/>
    </source>
</evidence>
<dbReference type="OrthoDB" id="5870821at2759"/>
<name>A0A2H8TWN5_9HEMI</name>
<protein>
    <recommendedName>
        <fullName evidence="6">Large ribosomal subunit protein mL39</fullName>
    </recommendedName>
    <alternativeName>
        <fullName evidence="7">39S ribosomal protein L39, mitochondrial</fullName>
    </alternativeName>
</protein>
<evidence type="ECO:0000259" key="8">
    <source>
        <dbReference type="Pfam" id="PF02824"/>
    </source>
</evidence>
<evidence type="ECO:0000256" key="4">
    <source>
        <dbReference type="ARBA" id="ARBA00023274"/>
    </source>
</evidence>
<dbReference type="PANTHER" id="PTHR42753">
    <property type="entry name" value="MITOCHONDRIAL RIBOSOME PROTEIN L39/PROLYL-TRNA LIGASE FAMILY MEMBER"/>
    <property type="match status" value="1"/>
</dbReference>
<dbReference type="InterPro" id="IPR012675">
    <property type="entry name" value="Beta-grasp_dom_sf"/>
</dbReference>
<dbReference type="GO" id="GO:0000166">
    <property type="term" value="F:nucleotide binding"/>
    <property type="evidence" value="ECO:0007669"/>
    <property type="project" value="InterPro"/>
</dbReference>
<dbReference type="EMBL" id="GFXV01006396">
    <property type="protein sequence ID" value="MBW18201.1"/>
    <property type="molecule type" value="Transcribed_RNA"/>
</dbReference>
<keyword evidence="4" id="KW-0687">Ribonucleoprotein</keyword>
<accession>A0A2H8TWN5</accession>
<dbReference type="GO" id="GO:0005840">
    <property type="term" value="C:ribosome"/>
    <property type="evidence" value="ECO:0007669"/>
    <property type="project" value="UniProtKB-KW"/>
</dbReference>
<dbReference type="GO" id="GO:0005739">
    <property type="term" value="C:mitochondrion"/>
    <property type="evidence" value="ECO:0007669"/>
    <property type="project" value="UniProtKB-SubCell"/>
</dbReference>
<evidence type="ECO:0000256" key="5">
    <source>
        <dbReference type="ARBA" id="ARBA00061231"/>
    </source>
</evidence>
<sequence>MKRFSSCLYKKYSGSSWSIRYVSTSADIHPKNEIVAYQNNLFDQEQKRQREAVGRIEKIIVKHVGIPENVTLSMNKGISTPFHCAQHISEMLVKRSGLALIDDTHLWDMHRPLESDCELTFMHAQYLPDPYHFNRAYWRSCSLILGAIISKAFKANIQPILHSFPSPNVKSGSFVYDVELSNLPEWTPTENELRILSANMVKFAQKSYKFDRLAVSEELALDIFQENKFKKEQIPSIAQQSIDKKVVLYRIDDHIDISRGPMIGNTDLLGRCTITAVHRLDTKSGHLYRFQGVSLPKNIMLNHFAYSLLEQRAKKLNAARWVDQAQNDTYVPQFSREEISV</sequence>
<keyword evidence="3" id="KW-0496">Mitochondrion</keyword>
<proteinExistence type="inferred from homology"/>
<reference evidence="9" key="1">
    <citation type="submission" date="2017-10" db="EMBL/GenBank/DDBJ databases">
        <title>Transcriptome Assembly of Sugarcane Aphid Adults.</title>
        <authorList>
            <person name="Scully E.D."/>
            <person name="Palmer N.A."/>
            <person name="Geib S.M."/>
            <person name="Sarath G."/>
            <person name="Sattler S.E."/>
        </authorList>
    </citation>
    <scope>NUCLEOTIDE SEQUENCE</scope>
    <source>
        <tissue evidence="9">Whole body</tissue>
    </source>
</reference>
<organism evidence="9">
    <name type="scientific">Melanaphis sacchari</name>
    <dbReference type="NCBI Taxonomy" id="742174"/>
    <lineage>
        <taxon>Eukaryota</taxon>
        <taxon>Metazoa</taxon>
        <taxon>Ecdysozoa</taxon>
        <taxon>Arthropoda</taxon>
        <taxon>Hexapoda</taxon>
        <taxon>Insecta</taxon>
        <taxon>Pterygota</taxon>
        <taxon>Neoptera</taxon>
        <taxon>Paraneoptera</taxon>
        <taxon>Hemiptera</taxon>
        <taxon>Sternorrhyncha</taxon>
        <taxon>Aphidomorpha</taxon>
        <taxon>Aphidoidea</taxon>
        <taxon>Aphididae</taxon>
        <taxon>Aphidini</taxon>
        <taxon>Melanaphis</taxon>
    </lineage>
</organism>
<dbReference type="GO" id="GO:0003723">
    <property type="term" value="F:RNA binding"/>
    <property type="evidence" value="ECO:0007669"/>
    <property type="project" value="TreeGrafter"/>
</dbReference>
<keyword evidence="2 9" id="KW-0689">Ribosomal protein</keyword>
<dbReference type="CDD" id="cd01667">
    <property type="entry name" value="TGS_ThrRS"/>
    <property type="match status" value="1"/>
</dbReference>
<dbReference type="InterPro" id="IPR018163">
    <property type="entry name" value="Thr/Ala-tRNA-synth_IIc_edit"/>
</dbReference>
<evidence type="ECO:0000313" key="9">
    <source>
        <dbReference type="EMBL" id="MBW18201.1"/>
    </source>
</evidence>
<dbReference type="SUPFAM" id="SSF55186">
    <property type="entry name" value="ThrRS/AlaRS common domain"/>
    <property type="match status" value="1"/>
</dbReference>
<dbReference type="GO" id="GO:1990904">
    <property type="term" value="C:ribonucleoprotein complex"/>
    <property type="evidence" value="ECO:0007669"/>
    <property type="project" value="UniProtKB-KW"/>
</dbReference>
<evidence type="ECO:0000256" key="2">
    <source>
        <dbReference type="ARBA" id="ARBA00022980"/>
    </source>
</evidence>
<gene>
    <name evidence="9" type="primary">mRpL39_2</name>
</gene>
<dbReference type="Gene3D" id="3.10.20.30">
    <property type="match status" value="1"/>
</dbReference>
<dbReference type="Gene3D" id="3.30.980.10">
    <property type="entry name" value="Threonyl-trna Synthetase, Chain A, domain 2"/>
    <property type="match status" value="1"/>
</dbReference>
<evidence type="ECO:0000256" key="1">
    <source>
        <dbReference type="ARBA" id="ARBA00004173"/>
    </source>
</evidence>
<dbReference type="AlphaFoldDB" id="A0A2H8TWN5"/>
<dbReference type="InterPro" id="IPR004095">
    <property type="entry name" value="TGS"/>
</dbReference>
<comment type="similarity">
    <text evidence="5">Belongs to the mitochondrion-specific ribosomal protein mL39 family.</text>
</comment>
<dbReference type="InterPro" id="IPR050062">
    <property type="entry name" value="Pro-tRNA_synthetase"/>
</dbReference>
<dbReference type="PANTHER" id="PTHR42753:SF9">
    <property type="entry name" value="LARGE RIBOSOMAL SUBUNIT PROTEIN ML39"/>
    <property type="match status" value="1"/>
</dbReference>
<evidence type="ECO:0000256" key="7">
    <source>
        <dbReference type="ARBA" id="ARBA00075914"/>
    </source>
</evidence>
<evidence type="ECO:0000256" key="3">
    <source>
        <dbReference type="ARBA" id="ARBA00023128"/>
    </source>
</evidence>
<dbReference type="FunFam" id="3.30.980.10:FF:000006">
    <property type="entry name" value="39S ribosomal protein L39, mitochondrial"/>
    <property type="match status" value="1"/>
</dbReference>